<sequence length="468" mass="52560">MKLALCLFGLVVLSACHNNAYHNTLSKASKERKNGWVYVHLAGTPSEIGYQHGYLLAHEIDTSIQSVAYYLAHETQKDWSFYRTCAQNFLWNKLDREYKDELNGIVAGLHDQGLHYDSLDLTAYNAVEELAFYYVPQIMNRLNPGSGNNKAPGNCSAFIATGSYTKDGKIVMGHNNWTEYIIGQHWNVIADIVPEKGNHLMMDCMPGFIHSGDDFVITDNGLMYTETTITQFVGFDTTGIPEFERARKVAQYAHSIDDAIAIFTQGNNGGYANDWLIGDTKTNEVAKLELGLKNYRVWRSKDTAIIGSNFPSDPQIIQQETTFNVNDSTTSPNARKRRMEQLVCVNLKGKLDATTGKQVEADHFDALDNTQANNRCVICGHIDEDAKGCKEWDLAPYYPMGAVQGKVTTADLAAHMQFWAHMGHPCGEDFVGEKFYKAHPEYAWQSKFLQNMKAWPWTLFTATANAKP</sequence>
<protein>
    <submittedName>
        <fullName evidence="7">Phospholipase B-like protein</fullName>
    </submittedName>
</protein>
<dbReference type="OrthoDB" id="8109453at2"/>
<evidence type="ECO:0000256" key="3">
    <source>
        <dbReference type="ARBA" id="ARBA00022963"/>
    </source>
</evidence>
<organism evidence="7 8">
    <name type="scientific">Hydrotalea sandarakina</name>
    <dbReference type="NCBI Taxonomy" id="1004304"/>
    <lineage>
        <taxon>Bacteria</taxon>
        <taxon>Pseudomonadati</taxon>
        <taxon>Bacteroidota</taxon>
        <taxon>Chitinophagia</taxon>
        <taxon>Chitinophagales</taxon>
        <taxon>Chitinophagaceae</taxon>
        <taxon>Hydrotalea</taxon>
    </lineage>
</organism>
<keyword evidence="3" id="KW-0442">Lipid degradation</keyword>
<dbReference type="GO" id="GO:0009395">
    <property type="term" value="P:phospholipid catabolic process"/>
    <property type="evidence" value="ECO:0007669"/>
    <property type="project" value="TreeGrafter"/>
</dbReference>
<dbReference type="GO" id="GO:0005576">
    <property type="term" value="C:extracellular region"/>
    <property type="evidence" value="ECO:0007669"/>
    <property type="project" value="TreeGrafter"/>
</dbReference>
<feature type="chain" id="PRO_5016013174" evidence="6">
    <location>
        <begin position="21"/>
        <end position="468"/>
    </location>
</feature>
<evidence type="ECO:0000256" key="5">
    <source>
        <dbReference type="ARBA" id="ARBA00023180"/>
    </source>
</evidence>
<keyword evidence="5" id="KW-0325">Glycoprotein</keyword>
<evidence type="ECO:0000256" key="2">
    <source>
        <dbReference type="ARBA" id="ARBA00022801"/>
    </source>
</evidence>
<dbReference type="InterPro" id="IPR007000">
    <property type="entry name" value="PLipase_B-like"/>
</dbReference>
<evidence type="ECO:0000313" key="7">
    <source>
        <dbReference type="EMBL" id="PZX62378.1"/>
    </source>
</evidence>
<keyword evidence="1 6" id="KW-0732">Signal</keyword>
<proteinExistence type="predicted"/>
<dbReference type="PANTHER" id="PTHR12370:SF3">
    <property type="entry name" value="PHOSPHOLIPASE B-LIKE 2-RELATED"/>
    <property type="match status" value="1"/>
</dbReference>
<dbReference type="NCBIfam" id="NF040521">
    <property type="entry name" value="C45_proenzyme"/>
    <property type="match status" value="1"/>
</dbReference>
<evidence type="ECO:0000313" key="8">
    <source>
        <dbReference type="Proteomes" id="UP000249720"/>
    </source>
</evidence>
<dbReference type="GO" id="GO:0004620">
    <property type="term" value="F:phospholipase activity"/>
    <property type="evidence" value="ECO:0007669"/>
    <property type="project" value="InterPro"/>
</dbReference>
<accession>A0A2W7RNK4</accession>
<dbReference type="Proteomes" id="UP000249720">
    <property type="component" value="Unassembled WGS sequence"/>
</dbReference>
<evidence type="ECO:0000256" key="4">
    <source>
        <dbReference type="ARBA" id="ARBA00023098"/>
    </source>
</evidence>
<dbReference type="PANTHER" id="PTHR12370">
    <property type="entry name" value="PHOSPHOLIPASE B-RELATED"/>
    <property type="match status" value="1"/>
</dbReference>
<keyword evidence="2" id="KW-0378">Hydrolase</keyword>
<dbReference type="Gene3D" id="3.60.60.30">
    <property type="match status" value="1"/>
</dbReference>
<keyword evidence="4" id="KW-0443">Lipid metabolism</keyword>
<dbReference type="Pfam" id="PF04916">
    <property type="entry name" value="Phospholip_B"/>
    <property type="match status" value="1"/>
</dbReference>
<keyword evidence="8" id="KW-1185">Reference proteome</keyword>
<evidence type="ECO:0000256" key="1">
    <source>
        <dbReference type="ARBA" id="ARBA00022729"/>
    </source>
</evidence>
<gene>
    <name evidence="7" type="ORF">LX80_01861</name>
</gene>
<dbReference type="PROSITE" id="PS51257">
    <property type="entry name" value="PROKAR_LIPOPROTEIN"/>
    <property type="match status" value="1"/>
</dbReference>
<dbReference type="EMBL" id="QKZV01000005">
    <property type="protein sequence ID" value="PZX62378.1"/>
    <property type="molecule type" value="Genomic_DNA"/>
</dbReference>
<name>A0A2W7RNK4_9BACT</name>
<evidence type="ECO:0000256" key="6">
    <source>
        <dbReference type="SAM" id="SignalP"/>
    </source>
</evidence>
<reference evidence="7 8" key="1">
    <citation type="submission" date="2018-06" db="EMBL/GenBank/DDBJ databases">
        <title>Genomic Encyclopedia of Archaeal and Bacterial Type Strains, Phase II (KMG-II): from individual species to whole genera.</title>
        <authorList>
            <person name="Goeker M."/>
        </authorList>
    </citation>
    <scope>NUCLEOTIDE SEQUENCE [LARGE SCALE GENOMIC DNA]</scope>
    <source>
        <strain evidence="7 8">DSM 23241</strain>
    </source>
</reference>
<dbReference type="RefSeq" id="WP_111295560.1">
    <property type="nucleotide sequence ID" value="NZ_QKZV01000005.1"/>
</dbReference>
<dbReference type="AlphaFoldDB" id="A0A2W7RNK4"/>
<feature type="signal peptide" evidence="6">
    <location>
        <begin position="1"/>
        <end position="20"/>
    </location>
</feature>
<comment type="caution">
    <text evidence="7">The sequence shown here is derived from an EMBL/GenBank/DDBJ whole genome shotgun (WGS) entry which is preliminary data.</text>
</comment>
<dbReference type="InterPro" id="IPR047794">
    <property type="entry name" value="C45_proenzyme-like"/>
</dbReference>